<accession>A0A3B0A4I5</accession>
<dbReference type="InterPro" id="IPR011611">
    <property type="entry name" value="PfkB_dom"/>
</dbReference>
<name>A0A3B0A4I5_9ACTN</name>
<keyword evidence="2 6" id="KW-0808">Transferase</keyword>
<reference evidence="8 9" key="1">
    <citation type="journal article" date="2015" name="Int. J. Syst. Evol. Microbiol.">
        <title>Micromonospora costi sp. nov., isolated from a leaf of Costus speciosus.</title>
        <authorList>
            <person name="Thawai C."/>
        </authorList>
    </citation>
    <scope>NUCLEOTIDE SEQUENCE [LARGE SCALE GENOMIC DNA]</scope>
    <source>
        <strain evidence="8 9">CS1-12</strain>
    </source>
</reference>
<comment type="caution">
    <text evidence="8">The sequence shown here is derived from an EMBL/GenBank/DDBJ whole genome shotgun (WGS) entry which is preliminary data.</text>
</comment>
<dbReference type="Pfam" id="PF00294">
    <property type="entry name" value="PfkB"/>
    <property type="match status" value="1"/>
</dbReference>
<dbReference type="Gene3D" id="3.40.1190.20">
    <property type="match status" value="1"/>
</dbReference>
<evidence type="ECO:0000256" key="6">
    <source>
        <dbReference type="RuleBase" id="RU003704"/>
    </source>
</evidence>
<dbReference type="AlphaFoldDB" id="A0A3B0A4I5"/>
<evidence type="ECO:0000256" key="5">
    <source>
        <dbReference type="ARBA" id="ARBA00022840"/>
    </source>
</evidence>
<evidence type="ECO:0000259" key="7">
    <source>
        <dbReference type="Pfam" id="PF00294"/>
    </source>
</evidence>
<protein>
    <submittedName>
        <fullName evidence="8">Sugar kinase</fullName>
    </submittedName>
</protein>
<keyword evidence="3" id="KW-0547">Nucleotide-binding</keyword>
<evidence type="ECO:0000313" key="8">
    <source>
        <dbReference type="EMBL" id="RKN55411.1"/>
    </source>
</evidence>
<evidence type="ECO:0000256" key="3">
    <source>
        <dbReference type="ARBA" id="ARBA00022741"/>
    </source>
</evidence>
<proteinExistence type="inferred from homology"/>
<feature type="domain" description="Carbohydrate kinase PfkB" evidence="7">
    <location>
        <begin position="3"/>
        <end position="296"/>
    </location>
</feature>
<evidence type="ECO:0000256" key="1">
    <source>
        <dbReference type="ARBA" id="ARBA00010688"/>
    </source>
</evidence>
<dbReference type="Proteomes" id="UP000279968">
    <property type="component" value="Unassembled WGS sequence"/>
</dbReference>
<evidence type="ECO:0000313" key="9">
    <source>
        <dbReference type="Proteomes" id="UP000279968"/>
    </source>
</evidence>
<dbReference type="SUPFAM" id="SSF53613">
    <property type="entry name" value="Ribokinase-like"/>
    <property type="match status" value="1"/>
</dbReference>
<keyword evidence="9" id="KW-1185">Reference proteome</keyword>
<dbReference type="EMBL" id="RBAN01000002">
    <property type="protein sequence ID" value="RKN55411.1"/>
    <property type="molecule type" value="Genomic_DNA"/>
</dbReference>
<dbReference type="InterPro" id="IPR002139">
    <property type="entry name" value="Ribo/fructo_kinase"/>
</dbReference>
<dbReference type="RefSeq" id="WP_120779600.1">
    <property type="nucleotide sequence ID" value="NZ_JBHLUP010000002.1"/>
</dbReference>
<dbReference type="GO" id="GO:0006000">
    <property type="term" value="P:fructose metabolic process"/>
    <property type="evidence" value="ECO:0007669"/>
    <property type="project" value="UniProtKB-ARBA"/>
</dbReference>
<dbReference type="InterPro" id="IPR029056">
    <property type="entry name" value="Ribokinase-like"/>
</dbReference>
<keyword evidence="4 6" id="KW-0418">Kinase</keyword>
<dbReference type="OrthoDB" id="9792663at2"/>
<comment type="similarity">
    <text evidence="1 6">Belongs to the carbohydrate kinase PfkB family.</text>
</comment>
<sequence>MHVLALGEPLLEFSSVQDRPLDAAEQFSVGFGGDTSNAIVAASRSGASAGYITRIGDDGFGGALLRLWEREGVDTTHVVRERGGRTGIYFISRDSRSSSFTYYRAGSPSSRLSPQDVPLSAIEAAAALHVSGITQAISTSACDAAFHAMHAARERSTLVSYDPNYRPTLWPLERARAVITRSVQLCDVALPNIEEGRLLSERTTPNDILRWFVALGPRIVVLKMGEQGALLWHKDQISEIAPHPVVPVDSTGAGDAFDGAFLARLVDGDSPVEAARYAAIAGALTTQGHGAVNPIPRRDAILAALHEDDGGRQLAGGDSVVIS</sequence>
<dbReference type="PANTHER" id="PTHR43085">
    <property type="entry name" value="HEXOKINASE FAMILY MEMBER"/>
    <property type="match status" value="1"/>
</dbReference>
<dbReference type="PROSITE" id="PS00584">
    <property type="entry name" value="PFKB_KINASES_2"/>
    <property type="match status" value="1"/>
</dbReference>
<dbReference type="PANTHER" id="PTHR43085:SF1">
    <property type="entry name" value="PSEUDOURIDINE KINASE-RELATED"/>
    <property type="match status" value="1"/>
</dbReference>
<keyword evidence="5" id="KW-0067">ATP-binding</keyword>
<evidence type="ECO:0000256" key="2">
    <source>
        <dbReference type="ARBA" id="ARBA00022679"/>
    </source>
</evidence>
<dbReference type="PRINTS" id="PR00990">
    <property type="entry name" value="RIBOKINASE"/>
</dbReference>
<dbReference type="InterPro" id="IPR002173">
    <property type="entry name" value="Carboh/pur_kinase_PfkB_CS"/>
</dbReference>
<dbReference type="GO" id="GO:0005524">
    <property type="term" value="F:ATP binding"/>
    <property type="evidence" value="ECO:0007669"/>
    <property type="project" value="UniProtKB-KW"/>
</dbReference>
<organism evidence="8 9">
    <name type="scientific">Micromonospora costi</name>
    <dbReference type="NCBI Taxonomy" id="1530042"/>
    <lineage>
        <taxon>Bacteria</taxon>
        <taxon>Bacillati</taxon>
        <taxon>Actinomycetota</taxon>
        <taxon>Actinomycetes</taxon>
        <taxon>Micromonosporales</taxon>
        <taxon>Micromonosporaceae</taxon>
        <taxon>Micromonospora</taxon>
    </lineage>
</organism>
<dbReference type="InterPro" id="IPR050306">
    <property type="entry name" value="PfkB_Carbo_kinase"/>
</dbReference>
<evidence type="ECO:0000256" key="4">
    <source>
        <dbReference type="ARBA" id="ARBA00022777"/>
    </source>
</evidence>
<gene>
    <name evidence="8" type="ORF">D7193_12205</name>
</gene>
<dbReference type="CDD" id="cd01166">
    <property type="entry name" value="KdgK"/>
    <property type="match status" value="1"/>
</dbReference>
<dbReference type="GO" id="GO:0008865">
    <property type="term" value="F:fructokinase activity"/>
    <property type="evidence" value="ECO:0007669"/>
    <property type="project" value="UniProtKB-ARBA"/>
</dbReference>